<evidence type="ECO:0000313" key="2">
    <source>
        <dbReference type="EMBL" id="CAL44203.1"/>
    </source>
</evidence>
<evidence type="ECO:0000313" key="3">
    <source>
        <dbReference type="Proteomes" id="UP000006394"/>
    </source>
</evidence>
<dbReference type="PATRIC" id="fig|402612.5.peg.2168"/>
<name>A6H1H9_FLAPJ</name>
<keyword evidence="1" id="KW-0472">Membrane</keyword>
<protein>
    <submittedName>
        <fullName evidence="2">Hypothetical transmembrane protein</fullName>
    </submittedName>
</protein>
<dbReference type="EMBL" id="AM398681">
    <property type="protein sequence ID" value="CAL44203.1"/>
    <property type="molecule type" value="Genomic_DNA"/>
</dbReference>
<keyword evidence="1" id="KW-1133">Transmembrane helix</keyword>
<dbReference type="AlphaFoldDB" id="A6H1H9"/>
<dbReference type="EnsemblBacteria" id="CAL44203">
    <property type="protein sequence ID" value="CAL44203"/>
    <property type="gene ID" value="FP2142"/>
</dbReference>
<dbReference type="Proteomes" id="UP000006394">
    <property type="component" value="Chromosome"/>
</dbReference>
<keyword evidence="1 2" id="KW-0812">Transmembrane</keyword>
<organism evidence="2 3">
    <name type="scientific">Flavobacterium psychrophilum (strain ATCC 49511 / DSM 21280 / CIP 103535 / JIP02/86)</name>
    <dbReference type="NCBI Taxonomy" id="402612"/>
    <lineage>
        <taxon>Bacteria</taxon>
        <taxon>Pseudomonadati</taxon>
        <taxon>Bacteroidota</taxon>
        <taxon>Flavobacteriia</taxon>
        <taxon>Flavobacteriales</taxon>
        <taxon>Flavobacteriaceae</taxon>
        <taxon>Flavobacterium</taxon>
    </lineage>
</organism>
<gene>
    <name evidence="2" type="ordered locus">FP2142</name>
</gene>
<dbReference type="RefSeq" id="WP_011964240.1">
    <property type="nucleotide sequence ID" value="NC_009613.3"/>
</dbReference>
<feature type="transmembrane region" description="Helical" evidence="1">
    <location>
        <begin position="137"/>
        <end position="157"/>
    </location>
</feature>
<evidence type="ECO:0000256" key="1">
    <source>
        <dbReference type="SAM" id="Phobius"/>
    </source>
</evidence>
<dbReference type="HOGENOM" id="CLU_1584038_0_0_10"/>
<proteinExistence type="predicted"/>
<keyword evidence="3" id="KW-1185">Reference proteome</keyword>
<dbReference type="KEGG" id="fps:FP2142"/>
<reference evidence="2 3" key="1">
    <citation type="journal article" date="2007" name="Nat. Biotechnol.">
        <title>Complete genome sequence of the fish pathogen Flavobacterium psychrophilum.</title>
        <authorList>
            <person name="Duchaud E."/>
            <person name="Boussaha M."/>
            <person name="Loux V."/>
            <person name="Bernardet J.F."/>
            <person name="Michel C."/>
            <person name="Kerouault B."/>
            <person name="Mondot S."/>
            <person name="Nicolas P."/>
            <person name="Bossy R."/>
            <person name="Caron C."/>
            <person name="Bessieres P."/>
            <person name="Gibrat J.F."/>
            <person name="Claverol S."/>
            <person name="Dumetz F."/>
            <person name="Le Henaff M."/>
            <person name="Benmansour A."/>
        </authorList>
    </citation>
    <scope>NUCLEOTIDE SEQUENCE [LARGE SCALE GENOMIC DNA]</scope>
    <source>
        <strain evidence="3">ATCC 49511 / DSM 21280 / CIP 103535 / JIP02/86</strain>
    </source>
</reference>
<accession>A6H1H9</accession>
<sequence>MSKDSILKDNLRVLDNILLFLIDKREYKTEINTLVNSIYNLQLNLIKPDKPESSITLGDIVKRSDVEDKLLYKVEKSLLYLEELGLLKSTDNYYVSLTYQGIIKCSEGFVMEYEKQSSDKTRLLNVENFQQRNAREMFWITFLIMIGTLVSALYYILEMISTPYCFCK</sequence>